<proteinExistence type="predicted"/>
<dbReference type="Proteomes" id="UP000095468">
    <property type="component" value="Unassembled WGS sequence"/>
</dbReference>
<dbReference type="GO" id="GO:0006002">
    <property type="term" value="P:fructose 6-phosphate metabolic process"/>
    <property type="evidence" value="ECO:0007669"/>
    <property type="project" value="TreeGrafter"/>
</dbReference>
<name>A0A173Z0L9_9ACTN</name>
<dbReference type="Pfam" id="PF01380">
    <property type="entry name" value="SIS"/>
    <property type="match status" value="2"/>
</dbReference>
<dbReference type="AlphaFoldDB" id="A0A173Z0L9"/>
<dbReference type="GO" id="GO:0006047">
    <property type="term" value="P:UDP-N-acetylglucosamine metabolic process"/>
    <property type="evidence" value="ECO:0007669"/>
    <property type="project" value="TreeGrafter"/>
</dbReference>
<organism evidence="3 4">
    <name type="scientific">Collinsella aerofaciens</name>
    <dbReference type="NCBI Taxonomy" id="74426"/>
    <lineage>
        <taxon>Bacteria</taxon>
        <taxon>Bacillati</taxon>
        <taxon>Actinomycetota</taxon>
        <taxon>Coriobacteriia</taxon>
        <taxon>Coriobacteriales</taxon>
        <taxon>Coriobacteriaceae</taxon>
        <taxon>Collinsella</taxon>
    </lineage>
</organism>
<evidence type="ECO:0000259" key="2">
    <source>
        <dbReference type="PROSITE" id="PS51464"/>
    </source>
</evidence>
<keyword evidence="3" id="KW-0808">Transferase</keyword>
<feature type="domain" description="SIS" evidence="2">
    <location>
        <begin position="28"/>
        <end position="167"/>
    </location>
</feature>
<keyword evidence="1" id="KW-0677">Repeat</keyword>
<dbReference type="EMBL" id="CYYP01000003">
    <property type="protein sequence ID" value="CUN69387.1"/>
    <property type="molecule type" value="Genomic_DNA"/>
</dbReference>
<dbReference type="GO" id="GO:0004360">
    <property type="term" value="F:glutamine-fructose-6-phosphate transaminase (isomerizing) activity"/>
    <property type="evidence" value="ECO:0007669"/>
    <property type="project" value="TreeGrafter"/>
</dbReference>
<reference evidence="3 4" key="1">
    <citation type="submission" date="2015-09" db="EMBL/GenBank/DDBJ databases">
        <authorList>
            <consortium name="Pathogen Informatics"/>
        </authorList>
    </citation>
    <scope>NUCLEOTIDE SEQUENCE [LARGE SCALE GENOMIC DNA]</scope>
    <source>
        <strain evidence="3 4">2789STDY5608823</strain>
    </source>
</reference>
<gene>
    <name evidence="3" type="ORF">ERS852381_00557</name>
</gene>
<dbReference type="GO" id="GO:0097367">
    <property type="term" value="F:carbohydrate derivative binding"/>
    <property type="evidence" value="ECO:0007669"/>
    <property type="project" value="InterPro"/>
</dbReference>
<dbReference type="InterPro" id="IPR001347">
    <property type="entry name" value="SIS_dom"/>
</dbReference>
<dbReference type="PANTHER" id="PTHR10937:SF17">
    <property type="entry name" value="GLUCOSAMINE-FRUCTOSE-6-PHOSPHATE AMINOTRANSFERASE"/>
    <property type="match status" value="1"/>
</dbReference>
<dbReference type="PANTHER" id="PTHR10937">
    <property type="entry name" value="GLUCOSAMINE--FRUCTOSE-6-PHOSPHATE AMINOTRANSFERASE, ISOMERIZING"/>
    <property type="match status" value="1"/>
</dbReference>
<evidence type="ECO:0000256" key="1">
    <source>
        <dbReference type="ARBA" id="ARBA00022737"/>
    </source>
</evidence>
<dbReference type="InterPro" id="IPR046348">
    <property type="entry name" value="SIS_dom_sf"/>
</dbReference>
<accession>A0A173Z0L9</accession>
<keyword evidence="3" id="KW-0032">Aminotransferase</keyword>
<dbReference type="PROSITE" id="PS51464">
    <property type="entry name" value="SIS"/>
    <property type="match status" value="1"/>
</dbReference>
<dbReference type="GO" id="GO:0006487">
    <property type="term" value="P:protein N-linked glycosylation"/>
    <property type="evidence" value="ECO:0007669"/>
    <property type="project" value="TreeGrafter"/>
</dbReference>
<dbReference type="SUPFAM" id="SSF53697">
    <property type="entry name" value="SIS domain"/>
    <property type="match status" value="1"/>
</dbReference>
<evidence type="ECO:0000313" key="4">
    <source>
        <dbReference type="Proteomes" id="UP000095468"/>
    </source>
</evidence>
<dbReference type="Gene3D" id="3.40.50.10490">
    <property type="entry name" value="Glucose-6-phosphate isomerase like protein, domain 1"/>
    <property type="match status" value="2"/>
</dbReference>
<dbReference type="CDD" id="cd05008">
    <property type="entry name" value="SIS_GlmS_GlmD_1"/>
    <property type="match status" value="1"/>
</dbReference>
<protein>
    <submittedName>
        <fullName evidence="3">Glucosamine--fructose-6-phosphate aminotransferase</fullName>
    </submittedName>
</protein>
<dbReference type="InterPro" id="IPR035466">
    <property type="entry name" value="GlmS/AgaS_SIS"/>
</dbReference>
<sequence length="371" mass="40192">MKMLDYVQLAHVRMGENLERSSELVAQLVDIFQSGSFDALRIVASGSSRHAADCARDYLQDALQMQVSVVTPEAFVDFEHTYPQHALNIAVSQSGYSTNTIAALDYMRAHDMAAVALTANVEAPIKEHADIVLDYGVGVESVDFVTLGVEVLVEYLVLFGIYGGQARGTIDAKGVAQRLDDLREAIQANAVMCKTAEAYVQDHMLELSEHTPAMVVGNGPNYGVAEEAALKLSETIKIPAMHHEGEEFVHGPEMQIVPGYLVFIVDDPQGSERLANIADALSNVTAKTVLLTAHPKGGAHEVVVPQVAPLLSAIPNLVFFQTIAAIIAERLKSWDVHPYLDAVSKQMEVKAEGYEESVNALKAKAAECYGM</sequence>
<evidence type="ECO:0000313" key="3">
    <source>
        <dbReference type="EMBL" id="CUN69387.1"/>
    </source>
</evidence>
<dbReference type="RefSeq" id="WP_055285597.1">
    <property type="nucleotide sequence ID" value="NZ_CYYP01000003.1"/>
</dbReference>